<dbReference type="Pfam" id="PF16347">
    <property type="entry name" value="SGSH_C"/>
    <property type="match status" value="1"/>
</dbReference>
<protein>
    <submittedName>
        <fullName evidence="6">Choline-sulfatase</fullName>
    </submittedName>
</protein>
<dbReference type="Gene3D" id="3.40.720.10">
    <property type="entry name" value="Alkaline Phosphatase, subunit A"/>
    <property type="match status" value="1"/>
</dbReference>
<keyword evidence="1" id="KW-0479">Metal-binding</keyword>
<evidence type="ECO:0000259" key="5">
    <source>
        <dbReference type="Pfam" id="PF16347"/>
    </source>
</evidence>
<reference evidence="7" key="1">
    <citation type="submission" date="2017-02" db="EMBL/GenBank/DDBJ databases">
        <authorList>
            <person name="Varghese N."/>
            <person name="Submissions S."/>
        </authorList>
    </citation>
    <scope>NUCLEOTIDE SEQUENCE [LARGE SCALE GENOMIC DNA]</scope>
    <source>
        <strain evidence="7">SM117</strain>
    </source>
</reference>
<dbReference type="InterPro" id="IPR032506">
    <property type="entry name" value="SGSH_C"/>
</dbReference>
<dbReference type="Pfam" id="PF00884">
    <property type="entry name" value="Sulfatase"/>
    <property type="match status" value="1"/>
</dbReference>
<accession>A0A1U6HTF0</accession>
<dbReference type="STRING" id="428990.SAMN06295987_10329"/>
<keyword evidence="2" id="KW-0378">Hydrolase</keyword>
<dbReference type="InterPro" id="IPR000917">
    <property type="entry name" value="Sulfatase_N"/>
</dbReference>
<dbReference type="RefSeq" id="WP_079730413.1">
    <property type="nucleotide sequence ID" value="NZ_FVZE01000003.1"/>
</dbReference>
<gene>
    <name evidence="6" type="ORF">SAMN06295987_10329</name>
</gene>
<dbReference type="AlphaFoldDB" id="A0A1U6HTF0"/>
<feature type="region of interest" description="Disordered" evidence="3">
    <location>
        <begin position="496"/>
        <end position="532"/>
    </location>
</feature>
<feature type="domain" description="Sulfatase N-terminal" evidence="4">
    <location>
        <begin position="44"/>
        <end position="368"/>
    </location>
</feature>
<evidence type="ECO:0000259" key="4">
    <source>
        <dbReference type="Pfam" id="PF00884"/>
    </source>
</evidence>
<dbReference type="InterPro" id="IPR006311">
    <property type="entry name" value="TAT_signal"/>
</dbReference>
<dbReference type="Proteomes" id="UP000190989">
    <property type="component" value="Unassembled WGS sequence"/>
</dbReference>
<dbReference type="GO" id="GO:0046872">
    <property type="term" value="F:metal ion binding"/>
    <property type="evidence" value="ECO:0007669"/>
    <property type="project" value="UniProtKB-KW"/>
</dbReference>
<organism evidence="6 7">
    <name type="scientific">Novosphingobium mathurense</name>
    <dbReference type="NCBI Taxonomy" id="428990"/>
    <lineage>
        <taxon>Bacteria</taxon>
        <taxon>Pseudomonadati</taxon>
        <taxon>Pseudomonadota</taxon>
        <taxon>Alphaproteobacteria</taxon>
        <taxon>Sphingomonadales</taxon>
        <taxon>Sphingomonadaceae</taxon>
        <taxon>Novosphingobium</taxon>
    </lineage>
</organism>
<evidence type="ECO:0000256" key="1">
    <source>
        <dbReference type="ARBA" id="ARBA00022723"/>
    </source>
</evidence>
<dbReference type="PANTHER" id="PTHR45953:SF1">
    <property type="entry name" value="IDURONATE 2-SULFATASE"/>
    <property type="match status" value="1"/>
</dbReference>
<name>A0A1U6HTF0_9SPHN</name>
<dbReference type="PANTHER" id="PTHR45953">
    <property type="entry name" value="IDURONATE 2-SULFATASE"/>
    <property type="match status" value="1"/>
</dbReference>
<dbReference type="SUPFAM" id="SSF53649">
    <property type="entry name" value="Alkaline phosphatase-like"/>
    <property type="match status" value="1"/>
</dbReference>
<evidence type="ECO:0000256" key="2">
    <source>
        <dbReference type="ARBA" id="ARBA00022801"/>
    </source>
</evidence>
<sequence length="532" mass="58570">MSARKVDRRSVIRDGIAGIAGASAIFGAPKVLAQAVRPTAGSRPNLILFMTDECRADALSSYGNPVCKTPNFDLLARQGTRFADCHVQYPVCGASRCSLLTGLPVANTGHRSLYYFIRPDEPNMLRYLKESGYDTYLIGKNDALAEASFPLSLTNWLDFPWQGGGGNTPFDLDAPNTMLIDAKPDPRQTNDYRLLQSALKILERREQERPFCIFLAIGSPHPPYFAPQGFADMYKPGDLPDLAPPGLAKKPEYQEAVRKAYHLDEVGDAVFRRVRATYYGQVSYADWLLGQLMEALERTGRASDTVLVASSDHGDYAGDYGMVEKWPGGLESCLTRVPLVIRMPGGAQGHVVPEMTELFDIMPTFLDLGAVKPKQAIFARSLLPQLGGAAGDPERAAFTESGYDIFEPQAFEPRMEGPPNLYTAKHEVQNDFPQTVTRAAAITTPAYKLISRPKGQSELYDRKKDPAELVNLIDDRRYAGTRDALTRRLLDRYISTTGVPPIERDSREVPPDPPMPKFGNGASPSAAHPPQT</sequence>
<dbReference type="InterPro" id="IPR017850">
    <property type="entry name" value="Alkaline_phosphatase_core_sf"/>
</dbReference>
<keyword evidence="7" id="KW-1185">Reference proteome</keyword>
<dbReference type="EMBL" id="FVZE01000003">
    <property type="protein sequence ID" value="SLJ99025.1"/>
    <property type="molecule type" value="Genomic_DNA"/>
</dbReference>
<evidence type="ECO:0000313" key="7">
    <source>
        <dbReference type="Proteomes" id="UP000190989"/>
    </source>
</evidence>
<dbReference type="GO" id="GO:0004423">
    <property type="term" value="F:iduronate-2-sulfatase activity"/>
    <property type="evidence" value="ECO:0007669"/>
    <property type="project" value="TreeGrafter"/>
</dbReference>
<evidence type="ECO:0000256" key="3">
    <source>
        <dbReference type="SAM" id="MobiDB-lite"/>
    </source>
</evidence>
<evidence type="ECO:0000313" key="6">
    <source>
        <dbReference type="EMBL" id="SLJ99025.1"/>
    </source>
</evidence>
<feature type="domain" description="N-sulphoglucosamine sulphohydrolase C-terminal" evidence="5">
    <location>
        <begin position="434"/>
        <end position="491"/>
    </location>
</feature>
<dbReference type="PROSITE" id="PS51318">
    <property type="entry name" value="TAT"/>
    <property type="match status" value="1"/>
</dbReference>
<dbReference type="GO" id="GO:0005737">
    <property type="term" value="C:cytoplasm"/>
    <property type="evidence" value="ECO:0007669"/>
    <property type="project" value="TreeGrafter"/>
</dbReference>
<proteinExistence type="predicted"/>